<sequence length="98" mass="11073">MVLALIFSLFLQFYLQEQVETQKHLLTEKDRLTAELMVSLAKQEKLGQSGEIQFSQGFLTYQQLIGPSVSANTAVSTDSEIQDSFEIHLSDGKVFQMK</sequence>
<dbReference type="EMBL" id="CP032627">
    <property type="protein sequence ID" value="AYG01204.1"/>
    <property type="molecule type" value="Genomic_DNA"/>
</dbReference>
<dbReference type="KEGG" id="lact:D7I46_08880"/>
<proteinExistence type="predicted"/>
<name>A0A387BG06_9LACT</name>
<evidence type="ECO:0000313" key="2">
    <source>
        <dbReference type="Proteomes" id="UP000269374"/>
    </source>
</evidence>
<gene>
    <name evidence="1" type="ORF">D7I46_08880</name>
</gene>
<keyword evidence="2" id="KW-1185">Reference proteome</keyword>
<dbReference type="AlphaFoldDB" id="A0A387BG06"/>
<protein>
    <submittedName>
        <fullName evidence="1">Competence protein ComGG</fullName>
    </submittedName>
</protein>
<evidence type="ECO:0000313" key="1">
    <source>
        <dbReference type="EMBL" id="AYG01204.1"/>
    </source>
</evidence>
<accession>A0A387BG06</accession>
<organism evidence="1 2">
    <name type="scientific">Lactococcus allomyrinae</name>
    <dbReference type="NCBI Taxonomy" id="2419773"/>
    <lineage>
        <taxon>Bacteria</taxon>
        <taxon>Bacillati</taxon>
        <taxon>Bacillota</taxon>
        <taxon>Bacilli</taxon>
        <taxon>Lactobacillales</taxon>
        <taxon>Streptococcaceae</taxon>
        <taxon>Lactococcus</taxon>
    </lineage>
</organism>
<reference evidence="1 2" key="1">
    <citation type="submission" date="2018-09" db="EMBL/GenBank/DDBJ databases">
        <title>Genome sequencing of strain 1JSPR-7.</title>
        <authorList>
            <person name="Heo J."/>
            <person name="Kim S.-J."/>
            <person name="Kwon S.-W."/>
        </authorList>
    </citation>
    <scope>NUCLEOTIDE SEQUENCE [LARGE SCALE GENOMIC DNA]</scope>
    <source>
        <strain evidence="1 2">1JSPR-7</strain>
    </source>
</reference>
<dbReference type="OrthoDB" id="2242605at2"/>
<dbReference type="InterPro" id="IPR047665">
    <property type="entry name" value="ComGG_streptococcus-type"/>
</dbReference>
<dbReference type="NCBIfam" id="NF041014">
    <property type="entry name" value="pilin_ComGG_2"/>
    <property type="match status" value="1"/>
</dbReference>
<dbReference type="Proteomes" id="UP000269374">
    <property type="component" value="Chromosome"/>
</dbReference>